<dbReference type="Pfam" id="PF12849">
    <property type="entry name" value="PBP_like_2"/>
    <property type="match status" value="1"/>
</dbReference>
<dbReference type="Gene3D" id="3.30.1330.60">
    <property type="entry name" value="OmpA-like domain"/>
    <property type="match status" value="1"/>
</dbReference>
<comment type="caution">
    <text evidence="6">The sequence shown here is derived from an EMBL/GenBank/DDBJ whole genome shotgun (WGS) entry which is preliminary data.</text>
</comment>
<keyword evidence="4" id="KW-1133">Transmembrane helix</keyword>
<feature type="domain" description="OmpA-like" evidence="5">
    <location>
        <begin position="405"/>
        <end position="522"/>
    </location>
</feature>
<dbReference type="Proteomes" id="UP001161064">
    <property type="component" value="Unassembled WGS sequence"/>
</dbReference>
<organism evidence="6 7">
    <name type="scientific">Candidatus Phycosocius spiralis</name>
    <dbReference type="NCBI Taxonomy" id="2815099"/>
    <lineage>
        <taxon>Bacteria</taxon>
        <taxon>Pseudomonadati</taxon>
        <taxon>Pseudomonadota</taxon>
        <taxon>Alphaproteobacteria</taxon>
        <taxon>Caulobacterales</taxon>
        <taxon>Caulobacterales incertae sedis</taxon>
        <taxon>Candidatus Phycosocius</taxon>
    </lineage>
</organism>
<evidence type="ECO:0000313" key="7">
    <source>
        <dbReference type="Proteomes" id="UP001161064"/>
    </source>
</evidence>
<dbReference type="Gene3D" id="3.40.190.10">
    <property type="entry name" value="Periplasmic binding protein-like II"/>
    <property type="match status" value="2"/>
</dbReference>
<dbReference type="InterPro" id="IPR050811">
    <property type="entry name" value="Phosphate_ABC_transporter"/>
</dbReference>
<keyword evidence="1" id="KW-0732">Signal</keyword>
<dbReference type="InterPro" id="IPR024370">
    <property type="entry name" value="PBP_domain"/>
</dbReference>
<keyword evidence="4" id="KW-0812">Transmembrane</keyword>
<feature type="compositionally biased region" description="Basic residues" evidence="3">
    <location>
        <begin position="21"/>
        <end position="30"/>
    </location>
</feature>
<sequence>MADGRDDVPYDWEQAFNPKSAKSRTPRQRSKPMATSGKLVATAPKKANKITVTDLLLLLSSVVIVVGLIALFWMSWIFQAESQHLKSAEQGQIPSNANFSAGQNRAPDVLFRLGGAAIMGSDIMMDLVSAWMRQRGYTSVRGEKTDQMIEVRGFRNGDVGRVLIALASSQGGFEALTQQRVEAVMSVRSIQPGEADRLSALGNLTSAASERVIGLTTSLVIVNRGNPINKMDVETLSRILAGEITDWKQVTKNWQGPIVIKLEDTGPDFASSVAGRLLGDREPPDNTAFFTDQSGVAEAVGLDTYAIGITQHESGNAKSLAINERGARSVGADDFSISTETYPFTQRLYLYVGSSGADPEARDFADFAISPTGQDLVARLGFTPMKVRAVKVLAPTDASKDYRAFGRFAERMNFDIRFYEGANELDSRAVEDLKRFVDFVRRNQIDKRRIALLGFADNVGTRTINIGLAQSRAETVALALQGLGVTPGLVRSYGDSLPVGFNGDERGRVRNRRVEVWLCAPPACPLINLGSQAVSQEREIPAGVRLGPPKPVGEGEPAPKG</sequence>
<dbReference type="PANTHER" id="PTHR30570">
    <property type="entry name" value="PERIPLASMIC PHOSPHATE BINDING COMPONENT OF PHOSPHATE ABC TRANSPORTER"/>
    <property type="match status" value="1"/>
</dbReference>
<dbReference type="SUPFAM" id="SSF103088">
    <property type="entry name" value="OmpA-like"/>
    <property type="match status" value="1"/>
</dbReference>
<feature type="region of interest" description="Disordered" evidence="3">
    <location>
        <begin position="1"/>
        <end position="38"/>
    </location>
</feature>
<evidence type="ECO:0000256" key="2">
    <source>
        <dbReference type="PROSITE-ProRule" id="PRU00473"/>
    </source>
</evidence>
<evidence type="ECO:0000313" key="6">
    <source>
        <dbReference type="EMBL" id="GIU66282.1"/>
    </source>
</evidence>
<feature type="transmembrane region" description="Helical" evidence="4">
    <location>
        <begin position="55"/>
        <end position="78"/>
    </location>
</feature>
<reference evidence="6" key="1">
    <citation type="submission" date="2021-05" db="EMBL/GenBank/DDBJ databases">
        <authorList>
            <person name="Tanabe Y."/>
        </authorList>
    </citation>
    <scope>NUCLEOTIDE SEQUENCE</scope>
    <source>
        <strain evidence="6">BOTRYCO-1</strain>
    </source>
</reference>
<proteinExistence type="predicted"/>
<feature type="region of interest" description="Disordered" evidence="3">
    <location>
        <begin position="539"/>
        <end position="561"/>
    </location>
</feature>
<evidence type="ECO:0000256" key="4">
    <source>
        <dbReference type="SAM" id="Phobius"/>
    </source>
</evidence>
<accession>A0ABQ4PTH2</accession>
<dbReference type="InterPro" id="IPR006665">
    <property type="entry name" value="OmpA-like"/>
</dbReference>
<evidence type="ECO:0000259" key="5">
    <source>
        <dbReference type="PROSITE" id="PS51123"/>
    </source>
</evidence>
<dbReference type="CDD" id="cd07185">
    <property type="entry name" value="OmpA_C-like"/>
    <property type="match status" value="1"/>
</dbReference>
<reference evidence="6" key="2">
    <citation type="journal article" date="2023" name="ISME Commun">
        <title>Characterization of a bloom-associated alphaproteobacterial lineage, 'Candidatus Phycosocius': insights into freshwater algal-bacterial interactions.</title>
        <authorList>
            <person name="Tanabe Y."/>
            <person name="Yamaguchi H."/>
            <person name="Yoshida M."/>
            <person name="Kai A."/>
            <person name="Okazaki Y."/>
        </authorList>
    </citation>
    <scope>NUCLEOTIDE SEQUENCE</scope>
    <source>
        <strain evidence="6">BOTRYCO-1</strain>
    </source>
</reference>
<evidence type="ECO:0000256" key="3">
    <source>
        <dbReference type="SAM" id="MobiDB-lite"/>
    </source>
</evidence>
<protein>
    <recommendedName>
        <fullName evidence="5">OmpA-like domain-containing protein</fullName>
    </recommendedName>
</protein>
<keyword evidence="7" id="KW-1185">Reference proteome</keyword>
<keyword evidence="2 4" id="KW-0472">Membrane</keyword>
<gene>
    <name evidence="6" type="ORF">PsB1_0436</name>
</gene>
<evidence type="ECO:0000256" key="1">
    <source>
        <dbReference type="ARBA" id="ARBA00022729"/>
    </source>
</evidence>
<dbReference type="PANTHER" id="PTHR30570:SF1">
    <property type="entry name" value="PHOSPHATE-BINDING PROTEIN PSTS"/>
    <property type="match status" value="1"/>
</dbReference>
<dbReference type="EMBL" id="BPFZ01000002">
    <property type="protein sequence ID" value="GIU66282.1"/>
    <property type="molecule type" value="Genomic_DNA"/>
</dbReference>
<dbReference type="RefSeq" id="WP_284358771.1">
    <property type="nucleotide sequence ID" value="NZ_BPFZ01000002.1"/>
</dbReference>
<dbReference type="Pfam" id="PF00691">
    <property type="entry name" value="OmpA"/>
    <property type="match status" value="1"/>
</dbReference>
<dbReference type="SUPFAM" id="SSF53850">
    <property type="entry name" value="Periplasmic binding protein-like II"/>
    <property type="match status" value="1"/>
</dbReference>
<name>A0ABQ4PTH2_9PROT</name>
<dbReference type="PROSITE" id="PS51123">
    <property type="entry name" value="OMPA_2"/>
    <property type="match status" value="1"/>
</dbReference>
<dbReference type="InterPro" id="IPR036737">
    <property type="entry name" value="OmpA-like_sf"/>
</dbReference>